<keyword evidence="2" id="KW-1185">Reference proteome</keyword>
<name>A0A438AD28_9RHOB</name>
<dbReference type="RefSeq" id="WP_127908021.1">
    <property type="nucleotide sequence ID" value="NZ_RQXX01000010.1"/>
</dbReference>
<dbReference type="AlphaFoldDB" id="A0A438AD28"/>
<protein>
    <submittedName>
        <fullName evidence="1">DUF4238 domain-containing protein</fullName>
    </submittedName>
</protein>
<dbReference type="Pfam" id="PF14022">
    <property type="entry name" value="DUF4238"/>
    <property type="match status" value="1"/>
</dbReference>
<dbReference type="InterPro" id="IPR025332">
    <property type="entry name" value="DUF4238"/>
</dbReference>
<accession>A0A438AD28</accession>
<organism evidence="1 2">
    <name type="scientific">Mesobaculum littorinae</name>
    <dbReference type="NCBI Taxonomy" id="2486419"/>
    <lineage>
        <taxon>Bacteria</taxon>
        <taxon>Pseudomonadati</taxon>
        <taxon>Pseudomonadota</taxon>
        <taxon>Alphaproteobacteria</taxon>
        <taxon>Rhodobacterales</taxon>
        <taxon>Roseobacteraceae</taxon>
        <taxon>Mesobaculum</taxon>
    </lineage>
</organism>
<dbReference type="Proteomes" id="UP000285908">
    <property type="component" value="Unassembled WGS sequence"/>
</dbReference>
<sequence length="303" mass="34900">MNVPKRHHWWPQLNSGHWCNVDSKINVLNRDGSSFLGKPRGLGVVGQLYSKELSDGSKDVSIETWFANDVDGPFDAVLRKLIDEQNVAKRKIRSDPEKAKVVRSLGYRITDYVEYIRLSDHEREVLSRYVAALLVRNPGYLEKLEVFHSEQLKPRNHALDNMKHIFDIYANRIFSADFIVIKRDADNEFIFSDGGIVAREPWSKSGGIPFDIHYPMTPDYALQVLPAIKQEFRGVHLFRASNTGISAHNRISLQHAKRQVFGRAPLPTKFVLKNWGRPAPQHIGFRHVDGKLETKIDWSRFNY</sequence>
<proteinExistence type="predicted"/>
<evidence type="ECO:0000313" key="1">
    <source>
        <dbReference type="EMBL" id="RVV96611.1"/>
    </source>
</evidence>
<reference evidence="1 2" key="1">
    <citation type="submission" date="2018-11" db="EMBL/GenBank/DDBJ databases">
        <title>Mesobaculum littorinae gen. nov., sp. nov., isolated from Littorina scabra that represents a novel genus of the order Rhodobacteraceae.</title>
        <authorList>
            <person name="Li F."/>
        </authorList>
    </citation>
    <scope>NUCLEOTIDE SEQUENCE [LARGE SCALE GENOMIC DNA]</scope>
    <source>
        <strain evidence="1 2">M0103</strain>
    </source>
</reference>
<evidence type="ECO:0000313" key="2">
    <source>
        <dbReference type="Proteomes" id="UP000285908"/>
    </source>
</evidence>
<dbReference type="OrthoDB" id="7210741at2"/>
<gene>
    <name evidence="1" type="ORF">EKE94_17990</name>
</gene>
<comment type="caution">
    <text evidence="1">The sequence shown here is derived from an EMBL/GenBank/DDBJ whole genome shotgun (WGS) entry which is preliminary data.</text>
</comment>
<dbReference type="EMBL" id="RQXX01000010">
    <property type="protein sequence ID" value="RVV96611.1"/>
    <property type="molecule type" value="Genomic_DNA"/>
</dbReference>